<keyword evidence="3" id="KW-1185">Reference proteome</keyword>
<evidence type="ECO:0000256" key="1">
    <source>
        <dbReference type="SAM" id="Phobius"/>
    </source>
</evidence>
<sequence>MHPAPSVIFFTAFSGLGFGLLAWLGIGLPPVSGVTAFVFYVLAYGMAVGGLLSSVFHLGNKKNAVKAFSQWRSSWLSREGIMAVVTLLTMAPYAFEQVFLDSGALKMLGLLGAVLAMVTVFTTSMIYTQLKTVPRWNTPLTPILFVLFSLAGGGLFAGQVRAAAALLVALGVIQVIAWMQGDAKGATGASTLETATGLGRIGKTRLLEPPHSGQNYLLKEMAYTVGRKHAMKLRAVALICAVVLPVVLILALPAGHVLAVPLIALHIIGLLAARWLFFAEAAHVVRLYYGK</sequence>
<dbReference type="PANTHER" id="PTHR38095">
    <property type="entry name" value="ANAEROBIC DIMETHYL SULFOXIDE REDUCTASE CHAIN YNFH"/>
    <property type="match status" value="1"/>
</dbReference>
<dbReference type="AlphaFoldDB" id="A0AAE3WBD8"/>
<name>A0AAE3WBD8_9RHOB</name>
<dbReference type="GO" id="GO:0019645">
    <property type="term" value="P:anaerobic electron transport chain"/>
    <property type="evidence" value="ECO:0007669"/>
    <property type="project" value="InterPro"/>
</dbReference>
<reference evidence="2" key="1">
    <citation type="submission" date="2022-07" db="EMBL/GenBank/DDBJ databases">
        <authorList>
            <person name="Otstavnykh N."/>
            <person name="Isaeva M."/>
            <person name="Bystritskaya E."/>
        </authorList>
    </citation>
    <scope>NUCLEOTIDE SEQUENCE</scope>
    <source>
        <strain evidence="2">KCTC 52189</strain>
    </source>
</reference>
<accession>A0AAE3WBD8</accession>
<dbReference type="Pfam" id="PF04976">
    <property type="entry name" value="DmsC"/>
    <property type="match status" value="1"/>
</dbReference>
<keyword evidence="1" id="KW-0472">Membrane</keyword>
<keyword evidence="2" id="KW-0560">Oxidoreductase</keyword>
<dbReference type="GO" id="GO:0009390">
    <property type="term" value="C:dimethyl sulfoxide reductase complex"/>
    <property type="evidence" value="ECO:0007669"/>
    <property type="project" value="TreeGrafter"/>
</dbReference>
<dbReference type="InterPro" id="IPR007059">
    <property type="entry name" value="DmsC"/>
</dbReference>
<reference evidence="2" key="2">
    <citation type="submission" date="2023-02" db="EMBL/GenBank/DDBJ databases">
        <title>'Rhodoalgimonas zhirmunskyi' gen. nov., isolated from a red alga.</title>
        <authorList>
            <person name="Nedashkovskaya O.I."/>
            <person name="Otstavnykh N.Y."/>
            <person name="Bystritskaya E.P."/>
            <person name="Balabanova L.A."/>
            <person name="Isaeva M.P."/>
        </authorList>
    </citation>
    <scope>NUCLEOTIDE SEQUENCE</scope>
    <source>
        <strain evidence="2">KCTC 52189</strain>
    </source>
</reference>
<feature type="transmembrane region" description="Helical" evidence="1">
    <location>
        <begin position="258"/>
        <end position="277"/>
    </location>
</feature>
<feature type="transmembrane region" description="Helical" evidence="1">
    <location>
        <begin position="7"/>
        <end position="26"/>
    </location>
</feature>
<dbReference type="GO" id="GO:0005886">
    <property type="term" value="C:plasma membrane"/>
    <property type="evidence" value="ECO:0007669"/>
    <property type="project" value="TreeGrafter"/>
</dbReference>
<dbReference type="EMBL" id="JANHAX010000001">
    <property type="protein sequence ID" value="MDQ2089363.1"/>
    <property type="molecule type" value="Genomic_DNA"/>
</dbReference>
<organism evidence="2 3">
    <name type="scientific">Marimonas arenosa</name>
    <dbReference type="NCBI Taxonomy" id="1795305"/>
    <lineage>
        <taxon>Bacteria</taxon>
        <taxon>Pseudomonadati</taxon>
        <taxon>Pseudomonadota</taxon>
        <taxon>Alphaproteobacteria</taxon>
        <taxon>Rhodobacterales</taxon>
        <taxon>Paracoccaceae</taxon>
        <taxon>Marimonas</taxon>
    </lineage>
</organism>
<dbReference type="Proteomes" id="UP001226762">
    <property type="component" value="Unassembled WGS sequence"/>
</dbReference>
<keyword evidence="1" id="KW-1133">Transmembrane helix</keyword>
<dbReference type="GO" id="GO:0009389">
    <property type="term" value="F:dimethyl sulfoxide reductase activity"/>
    <property type="evidence" value="ECO:0007669"/>
    <property type="project" value="TreeGrafter"/>
</dbReference>
<feature type="transmembrane region" description="Helical" evidence="1">
    <location>
        <begin position="233"/>
        <end position="252"/>
    </location>
</feature>
<feature type="transmembrane region" description="Helical" evidence="1">
    <location>
        <begin position="139"/>
        <end position="156"/>
    </location>
</feature>
<protein>
    <submittedName>
        <fullName evidence="2">Dimethyl sulfoxide reductase anchor subunit</fullName>
        <ecNumber evidence="2">1.8.5.3</ecNumber>
    </submittedName>
</protein>
<feature type="transmembrane region" description="Helical" evidence="1">
    <location>
        <begin position="38"/>
        <end position="58"/>
    </location>
</feature>
<keyword evidence="1" id="KW-0812">Transmembrane</keyword>
<gene>
    <name evidence="2" type="ORF">NO357_05555</name>
</gene>
<feature type="transmembrane region" description="Helical" evidence="1">
    <location>
        <begin position="162"/>
        <end position="179"/>
    </location>
</feature>
<dbReference type="PANTHER" id="PTHR38095:SF1">
    <property type="entry name" value="ANAEROBIC DIMETHYL SULFOXIDE REDUCTASE CHAIN YNFH"/>
    <property type="match status" value="1"/>
</dbReference>
<feature type="transmembrane region" description="Helical" evidence="1">
    <location>
        <begin position="79"/>
        <end position="95"/>
    </location>
</feature>
<dbReference type="EC" id="1.8.5.3" evidence="2"/>
<feature type="transmembrane region" description="Helical" evidence="1">
    <location>
        <begin position="107"/>
        <end position="127"/>
    </location>
</feature>
<comment type="caution">
    <text evidence="2">The sequence shown here is derived from an EMBL/GenBank/DDBJ whole genome shotgun (WGS) entry which is preliminary data.</text>
</comment>
<evidence type="ECO:0000313" key="2">
    <source>
        <dbReference type="EMBL" id="MDQ2089363.1"/>
    </source>
</evidence>
<proteinExistence type="predicted"/>
<evidence type="ECO:0000313" key="3">
    <source>
        <dbReference type="Proteomes" id="UP001226762"/>
    </source>
</evidence>
<dbReference type="RefSeq" id="WP_306734609.1">
    <property type="nucleotide sequence ID" value="NZ_JANHAX010000001.1"/>
</dbReference>